<dbReference type="PRINTS" id="PR00395">
    <property type="entry name" value="RIBOSOMALS2"/>
</dbReference>
<dbReference type="PROSITE" id="PS00963">
    <property type="entry name" value="RIBOSOMAL_S2_2"/>
    <property type="match status" value="1"/>
</dbReference>
<dbReference type="FunFam" id="3.40.50.10490:FF:000030">
    <property type="entry name" value="30S ribosomal protein S2"/>
    <property type="match status" value="1"/>
</dbReference>
<accession>A0A2D6LP92</accession>
<dbReference type="GO" id="GO:0003735">
    <property type="term" value="F:structural constituent of ribosome"/>
    <property type="evidence" value="ECO:0007669"/>
    <property type="project" value="InterPro"/>
</dbReference>
<dbReference type="InterPro" id="IPR018130">
    <property type="entry name" value="Ribosomal_uS2_CS"/>
</dbReference>
<protein>
    <recommendedName>
        <fullName evidence="4">Small ribosomal subunit protein uS2</fullName>
    </recommendedName>
    <alternativeName>
        <fullName evidence="5">30S ribosomal protein S2</fullName>
    </alternativeName>
</protein>
<dbReference type="GO" id="GO:0015935">
    <property type="term" value="C:small ribosomal subunit"/>
    <property type="evidence" value="ECO:0007669"/>
    <property type="project" value="InterPro"/>
</dbReference>
<keyword evidence="2 6" id="KW-0689">Ribosomal protein</keyword>
<dbReference type="GO" id="GO:0006412">
    <property type="term" value="P:translation"/>
    <property type="evidence" value="ECO:0007669"/>
    <property type="project" value="InterPro"/>
</dbReference>
<sequence>MTEKKEEKEVKAAKKEVKAEAKEKKAEAKPTAKESPAEKKEVKDKEPAKEEKPKTAVKVEKKSSDDEEVKQTNLVDTEKYLNTGSHIGTKFKSGDMRKYIYKVRKDGLNVLDVQTLDQRLGFASKFIANFPKNQVVVVSRKVYGQTPAKAFADSIGANSVTGRFVPGTFTNPESNHFVEPKVVVITDPEADSQAIKEASTIRVPVVALASTNNSLRNIDLAIPINNKGKKSLALGYWILAKEILKAREEIKADTDFSKNPEDFEYKMTEEGEDKKSFRRKPFRSFGRGPPNGRSGQRGRR</sequence>
<dbReference type="AlphaFoldDB" id="A0A2D6LP92"/>
<comment type="caution">
    <text evidence="8">The sequence shown here is derived from an EMBL/GenBank/DDBJ whole genome shotgun (WGS) entry which is preliminary data.</text>
</comment>
<evidence type="ECO:0000313" key="8">
    <source>
        <dbReference type="EMBL" id="MAG18005.1"/>
    </source>
</evidence>
<evidence type="ECO:0000256" key="1">
    <source>
        <dbReference type="ARBA" id="ARBA00006242"/>
    </source>
</evidence>
<evidence type="ECO:0000256" key="5">
    <source>
        <dbReference type="ARBA" id="ARBA00035518"/>
    </source>
</evidence>
<feature type="compositionally biased region" description="Basic and acidic residues" evidence="7">
    <location>
        <begin position="256"/>
        <end position="275"/>
    </location>
</feature>
<dbReference type="Proteomes" id="UP000226712">
    <property type="component" value="Unassembled WGS sequence"/>
</dbReference>
<evidence type="ECO:0000256" key="6">
    <source>
        <dbReference type="RuleBase" id="RU003631"/>
    </source>
</evidence>
<feature type="compositionally biased region" description="Basic and acidic residues" evidence="7">
    <location>
        <begin position="1"/>
        <end position="64"/>
    </location>
</feature>
<organism evidence="8 9">
    <name type="scientific">Candidatus Iainarchaeum sp</name>
    <dbReference type="NCBI Taxonomy" id="3101447"/>
    <lineage>
        <taxon>Archaea</taxon>
        <taxon>Candidatus Iainarchaeota</taxon>
        <taxon>Candidatus Iainarchaeia</taxon>
        <taxon>Candidatus Iainarchaeales</taxon>
        <taxon>Candidatus Iainarchaeaceae</taxon>
        <taxon>Candidatus Iainarchaeum</taxon>
    </lineage>
</organism>
<dbReference type="Gene3D" id="3.40.50.10490">
    <property type="entry name" value="Glucose-6-phosphate isomerase like protein, domain 1"/>
    <property type="match status" value="1"/>
</dbReference>
<evidence type="ECO:0000313" key="9">
    <source>
        <dbReference type="Proteomes" id="UP000226712"/>
    </source>
</evidence>
<evidence type="ECO:0000256" key="2">
    <source>
        <dbReference type="ARBA" id="ARBA00022980"/>
    </source>
</evidence>
<dbReference type="InterPro" id="IPR001865">
    <property type="entry name" value="Ribosomal_uS2"/>
</dbReference>
<feature type="region of interest" description="Disordered" evidence="7">
    <location>
        <begin position="1"/>
        <end position="70"/>
    </location>
</feature>
<reference evidence="9" key="1">
    <citation type="submission" date="2017-09" db="EMBL/GenBank/DDBJ databases">
        <title>The Reconstruction of 2,631 Draft Metagenome-Assembled Genomes from the Global Oceans.</title>
        <authorList>
            <person name="Tully B.J."/>
            <person name="Graham E.D."/>
            <person name="Heidelberg J.F."/>
        </authorList>
    </citation>
    <scope>NUCLEOTIDE SEQUENCE [LARGE SCALE GENOMIC DNA]</scope>
</reference>
<proteinExistence type="inferred from homology"/>
<evidence type="ECO:0000256" key="4">
    <source>
        <dbReference type="ARBA" id="ARBA00035256"/>
    </source>
</evidence>
<dbReference type="InterPro" id="IPR023591">
    <property type="entry name" value="Ribosomal_uS2_flav_dom_sf"/>
</dbReference>
<evidence type="ECO:0000256" key="3">
    <source>
        <dbReference type="ARBA" id="ARBA00023274"/>
    </source>
</evidence>
<name>A0A2D6LP92_9ARCH</name>
<dbReference type="NCBIfam" id="TIGR01012">
    <property type="entry name" value="uS2_euk_arch"/>
    <property type="match status" value="1"/>
</dbReference>
<comment type="similarity">
    <text evidence="1 6">Belongs to the universal ribosomal protein uS2 family.</text>
</comment>
<evidence type="ECO:0000256" key="7">
    <source>
        <dbReference type="SAM" id="MobiDB-lite"/>
    </source>
</evidence>
<keyword evidence="3 6" id="KW-0687">Ribonucleoprotein</keyword>
<dbReference type="EMBL" id="NZBD01000004">
    <property type="protein sequence ID" value="MAG18005.1"/>
    <property type="molecule type" value="Genomic_DNA"/>
</dbReference>
<dbReference type="SUPFAM" id="SSF52313">
    <property type="entry name" value="Ribosomal protein S2"/>
    <property type="match status" value="1"/>
</dbReference>
<feature type="region of interest" description="Disordered" evidence="7">
    <location>
        <begin position="256"/>
        <end position="300"/>
    </location>
</feature>
<dbReference type="InterPro" id="IPR005707">
    <property type="entry name" value="Ribosomal_uS2_euk/arc"/>
</dbReference>
<gene>
    <name evidence="8" type="ORF">CL944_00855</name>
</gene>
<dbReference type="Pfam" id="PF00318">
    <property type="entry name" value="Ribosomal_S2"/>
    <property type="match status" value="2"/>
</dbReference>
<dbReference type="PANTHER" id="PTHR11489">
    <property type="entry name" value="40S RIBOSOMAL PROTEIN SA"/>
    <property type="match status" value="1"/>
</dbReference>